<feature type="signal peptide" evidence="5">
    <location>
        <begin position="1"/>
        <end position="28"/>
    </location>
</feature>
<dbReference type="InParanoid" id="A0A1D3CRF7"/>
<dbReference type="Gene3D" id="3.30.60.90">
    <property type="match status" value="1"/>
</dbReference>
<comment type="caution">
    <text evidence="7">The sequence shown here is derived from an EMBL/GenBank/DDBJ whole genome shotgun (WGS) entry which is preliminary data.</text>
</comment>
<keyword evidence="8" id="KW-1185">Reference proteome</keyword>
<dbReference type="GO" id="GO:0043161">
    <property type="term" value="P:proteasome-mediated ubiquitin-dependent protein catabolic process"/>
    <property type="evidence" value="ECO:0007669"/>
    <property type="project" value="TreeGrafter"/>
</dbReference>
<dbReference type="Proteomes" id="UP000095192">
    <property type="component" value="Unassembled WGS sequence"/>
</dbReference>
<dbReference type="PANTHER" id="PTHR15898:SF13">
    <property type="entry name" value="BIFUNCTIONAL APOPTOSIS REGULATOR"/>
    <property type="match status" value="1"/>
</dbReference>
<dbReference type="PROSITE" id="PS50135">
    <property type="entry name" value="ZF_ZZ_2"/>
    <property type="match status" value="1"/>
</dbReference>
<organism evidence="7 8">
    <name type="scientific">Cyclospora cayetanensis</name>
    <dbReference type="NCBI Taxonomy" id="88456"/>
    <lineage>
        <taxon>Eukaryota</taxon>
        <taxon>Sar</taxon>
        <taxon>Alveolata</taxon>
        <taxon>Apicomplexa</taxon>
        <taxon>Conoidasida</taxon>
        <taxon>Coccidia</taxon>
        <taxon>Eucoccidiorida</taxon>
        <taxon>Eimeriorina</taxon>
        <taxon>Eimeriidae</taxon>
        <taxon>Cyclospora</taxon>
    </lineage>
</organism>
<feature type="chain" id="PRO_5008913830" evidence="5">
    <location>
        <begin position="29"/>
        <end position="152"/>
    </location>
</feature>
<reference evidence="7 8" key="1">
    <citation type="journal article" date="2016" name="BMC Genomics">
        <title>Comparative genomics reveals Cyclospora cayetanensis possesses coccidia-like metabolism and invasion components but unique surface antigens.</title>
        <authorList>
            <person name="Liu S."/>
            <person name="Wang L."/>
            <person name="Zheng H."/>
            <person name="Xu Z."/>
            <person name="Roellig D.M."/>
            <person name="Li N."/>
            <person name="Frace M.A."/>
            <person name="Tang K."/>
            <person name="Arrowood M.J."/>
            <person name="Moss D.M."/>
            <person name="Zhang L."/>
            <person name="Feng Y."/>
            <person name="Xiao L."/>
        </authorList>
    </citation>
    <scope>NUCLEOTIDE SEQUENCE [LARGE SCALE GENOMIC DNA]</scope>
    <source>
        <strain evidence="7 8">CHN_HEN01</strain>
    </source>
</reference>
<accession>A0A1D3CRF7</accession>
<feature type="domain" description="ZZ-type" evidence="6">
    <location>
        <begin position="68"/>
        <end position="133"/>
    </location>
</feature>
<dbReference type="AlphaFoldDB" id="A0A1D3CRF7"/>
<dbReference type="InterPro" id="IPR000433">
    <property type="entry name" value="Znf_ZZ"/>
</dbReference>
<protein>
    <submittedName>
        <fullName evidence="7">Zinc zz type protein</fullName>
    </submittedName>
</protein>
<dbReference type="EMBL" id="JROU02002247">
    <property type="protein sequence ID" value="OEH73763.1"/>
    <property type="molecule type" value="Genomic_DNA"/>
</dbReference>
<keyword evidence="3" id="KW-0862">Zinc</keyword>
<dbReference type="PANTHER" id="PTHR15898">
    <property type="entry name" value="BIFUNCTIONAL APOPTOSIS REGULATOR"/>
    <property type="match status" value="1"/>
</dbReference>
<dbReference type="InterPro" id="IPR043145">
    <property type="entry name" value="Znf_ZZ_sf"/>
</dbReference>
<dbReference type="VEuPathDB" id="ToxoDB:cyc_09040"/>
<evidence type="ECO:0000313" key="7">
    <source>
        <dbReference type="EMBL" id="OEH73763.1"/>
    </source>
</evidence>
<name>A0A1D3CRF7_9EIME</name>
<evidence type="ECO:0000259" key="6">
    <source>
        <dbReference type="PROSITE" id="PS50135"/>
    </source>
</evidence>
<dbReference type="GO" id="GO:0008270">
    <property type="term" value="F:zinc ion binding"/>
    <property type="evidence" value="ECO:0007669"/>
    <property type="project" value="UniProtKB-KW"/>
</dbReference>
<keyword evidence="2 4" id="KW-0863">Zinc-finger</keyword>
<dbReference type="SUPFAM" id="SSF57850">
    <property type="entry name" value="RING/U-box"/>
    <property type="match status" value="1"/>
</dbReference>
<proteinExistence type="predicted"/>
<dbReference type="Pfam" id="PF00569">
    <property type="entry name" value="ZZ"/>
    <property type="match status" value="1"/>
</dbReference>
<evidence type="ECO:0000256" key="4">
    <source>
        <dbReference type="PROSITE-ProRule" id="PRU00228"/>
    </source>
</evidence>
<gene>
    <name evidence="7" type="ORF">cyc_09040</name>
</gene>
<evidence type="ECO:0000256" key="1">
    <source>
        <dbReference type="ARBA" id="ARBA00022723"/>
    </source>
</evidence>
<evidence type="ECO:0000256" key="2">
    <source>
        <dbReference type="ARBA" id="ARBA00022771"/>
    </source>
</evidence>
<keyword evidence="5" id="KW-0732">Signal</keyword>
<evidence type="ECO:0000256" key="3">
    <source>
        <dbReference type="ARBA" id="ARBA00022833"/>
    </source>
</evidence>
<sequence>MCRLAQSRSVRTLLNVGSLLWGVNRLDACVYCFGDGACWLCGGTAACVQAMSLPGTGDWLLEATAFVHYGVICHLCGRLPIVGTRYKCMDCLESAEHYDVCGACCQAAATKAPRFASQHKASHRLFLVEPSRADWWIQSLNRMKRIHPELSV</sequence>
<evidence type="ECO:0000313" key="8">
    <source>
        <dbReference type="Proteomes" id="UP000095192"/>
    </source>
</evidence>
<evidence type="ECO:0000256" key="5">
    <source>
        <dbReference type="SAM" id="SignalP"/>
    </source>
</evidence>
<keyword evidence="1" id="KW-0479">Metal-binding</keyword>
<dbReference type="GO" id="GO:0061630">
    <property type="term" value="F:ubiquitin protein ligase activity"/>
    <property type="evidence" value="ECO:0007669"/>
    <property type="project" value="TreeGrafter"/>
</dbReference>